<gene>
    <name evidence="2" type="ORF">NLJ89_g6819</name>
</gene>
<sequence>MPLRALAHLRNLGKHAFSNTRKTTVSKIKNIFSKSSKNAPGKENKAGKAKTGRKSSSANVPQNIRTGDTKSTRSGRVYSADTRVTGLINATRNASNAPEMDNVCEQAPCPLQGVVFIEAADIDGDHETAVPRPPDSDSEEGNNSDEDPDCACPSFRYQPDRGVGVGRPWEERKPPSELQALDALEELEGLLRPRYENNKNQKRYKQSKVSGWTKSVLEYVRTMLRFFTLDQSETKGEWGKSAKLASAATGKSARTIKEKAREFIRTQKPPDNPYGTWSCAKIEEDEVLKQEIGLHLQGKGKYVKANDIVIYLNEPEVKQKWGLKKTISTATAKRWMKKLGYRWVRSHKGLYADGHERDDVKEERKKFLKTWYEYEPRMHTWTGEDADIQEEPDLAPGQRPVVPWFHDETIYYAHDRRQAQWVHEDASPTPYTKGEGYSMMDAEFASADYGFGRSPDGTETARVIFKPGKNRDGYFDNEDILKQATVFMDILEKWYPNEEHLLIYGNATTHKKRADTAPSARRMPKFTPKEGTNWGVEITDRHPDGTPVIGPDGKAKKIKVKMDHGYFHDGTPQDFYFPEGHERAGIFKGMAVILEERGYNFPHSLRAECVKFKCPPDESRCCCRRLLYMEPDFVNVKSLLEEHCAKRGFKVIFLPKFHCELNFLEMVWGKSKRAYRLYPPSSKEDDLRQNMLTALESVNLTDMRKFARRSRRFMRFYHLGLDGKLAAWANKKFRGHRVTPEKLMEEMDKEGIEHDFIFTPM</sequence>
<proteinExistence type="predicted"/>
<reference evidence="2" key="1">
    <citation type="submission" date="2022-07" db="EMBL/GenBank/DDBJ databases">
        <title>Genome Sequence of Agrocybe chaxingu.</title>
        <authorList>
            <person name="Buettner E."/>
        </authorList>
    </citation>
    <scope>NUCLEOTIDE SEQUENCE</scope>
    <source>
        <strain evidence="2">MP-N11</strain>
    </source>
</reference>
<dbReference type="InterPro" id="IPR036397">
    <property type="entry name" value="RNaseH_sf"/>
</dbReference>
<feature type="compositionally biased region" description="Acidic residues" evidence="1">
    <location>
        <begin position="136"/>
        <end position="149"/>
    </location>
</feature>
<accession>A0A9W8MVN3</accession>
<name>A0A9W8MVN3_9AGAR</name>
<protein>
    <submittedName>
        <fullName evidence="2">Uncharacterized protein</fullName>
    </submittedName>
</protein>
<feature type="region of interest" description="Disordered" evidence="1">
    <location>
        <begin position="514"/>
        <end position="552"/>
    </location>
</feature>
<feature type="compositionally biased region" description="Polar residues" evidence="1">
    <location>
        <begin position="54"/>
        <end position="66"/>
    </location>
</feature>
<dbReference type="EMBL" id="JANKHO010000757">
    <property type="protein sequence ID" value="KAJ3506528.1"/>
    <property type="molecule type" value="Genomic_DNA"/>
</dbReference>
<keyword evidence="3" id="KW-1185">Reference proteome</keyword>
<evidence type="ECO:0000313" key="2">
    <source>
        <dbReference type="EMBL" id="KAJ3506528.1"/>
    </source>
</evidence>
<evidence type="ECO:0000256" key="1">
    <source>
        <dbReference type="SAM" id="MobiDB-lite"/>
    </source>
</evidence>
<evidence type="ECO:0000313" key="3">
    <source>
        <dbReference type="Proteomes" id="UP001148786"/>
    </source>
</evidence>
<dbReference type="Proteomes" id="UP001148786">
    <property type="component" value="Unassembled WGS sequence"/>
</dbReference>
<feature type="region of interest" description="Disordered" evidence="1">
    <location>
        <begin position="33"/>
        <end position="76"/>
    </location>
</feature>
<dbReference type="PANTHER" id="PTHR35871:SF1">
    <property type="entry name" value="CXC1-LIKE CYSTEINE CLUSTER ASSOCIATED WITH KDZ TRANSPOSASES DOMAIN-CONTAINING PROTEIN"/>
    <property type="match status" value="1"/>
</dbReference>
<dbReference type="AlphaFoldDB" id="A0A9W8MVN3"/>
<dbReference type="Gene3D" id="3.30.420.10">
    <property type="entry name" value="Ribonuclease H-like superfamily/Ribonuclease H"/>
    <property type="match status" value="1"/>
</dbReference>
<feature type="region of interest" description="Disordered" evidence="1">
    <location>
        <begin position="125"/>
        <end position="174"/>
    </location>
</feature>
<dbReference type="GO" id="GO:0003676">
    <property type="term" value="F:nucleic acid binding"/>
    <property type="evidence" value="ECO:0007669"/>
    <property type="project" value="InterPro"/>
</dbReference>
<dbReference type="OrthoDB" id="10044727at2759"/>
<comment type="caution">
    <text evidence="2">The sequence shown here is derived from an EMBL/GenBank/DDBJ whole genome shotgun (WGS) entry which is preliminary data.</text>
</comment>
<organism evidence="2 3">
    <name type="scientific">Agrocybe chaxingu</name>
    <dbReference type="NCBI Taxonomy" id="84603"/>
    <lineage>
        <taxon>Eukaryota</taxon>
        <taxon>Fungi</taxon>
        <taxon>Dikarya</taxon>
        <taxon>Basidiomycota</taxon>
        <taxon>Agaricomycotina</taxon>
        <taxon>Agaricomycetes</taxon>
        <taxon>Agaricomycetidae</taxon>
        <taxon>Agaricales</taxon>
        <taxon>Agaricineae</taxon>
        <taxon>Strophariaceae</taxon>
        <taxon>Agrocybe</taxon>
    </lineage>
</organism>
<dbReference type="PANTHER" id="PTHR35871">
    <property type="entry name" value="EXPRESSED PROTEIN"/>
    <property type="match status" value="1"/>
</dbReference>